<dbReference type="GO" id="GO:0004035">
    <property type="term" value="F:alkaline phosphatase activity"/>
    <property type="evidence" value="ECO:0007669"/>
    <property type="project" value="InterPro"/>
</dbReference>
<evidence type="ECO:0000313" key="5">
    <source>
        <dbReference type="Proteomes" id="UP000016569"/>
    </source>
</evidence>
<comment type="caution">
    <text evidence="4">The sequence shown here is derived from an EMBL/GenBank/DDBJ whole genome shotgun (WGS) entry which is preliminary data.</text>
</comment>
<keyword evidence="1" id="KW-0597">Phosphoprotein</keyword>
<dbReference type="AlphaFoldDB" id="A0A8E0NDE7"/>
<name>A0A8E0NDE7_9CAUL</name>
<keyword evidence="5" id="KW-1185">Reference proteome</keyword>
<keyword evidence="3" id="KW-0732">Signal</keyword>
<accession>A0A8E0NDE7</accession>
<protein>
    <submittedName>
        <fullName evidence="4">Alkaline phosphatase</fullName>
    </submittedName>
</protein>
<dbReference type="InterPro" id="IPR017850">
    <property type="entry name" value="Alkaline_phosphatase_core_sf"/>
</dbReference>
<feature type="active site" description="Phosphothreonine intermediate" evidence="1">
    <location>
        <position position="76"/>
    </location>
</feature>
<proteinExistence type="predicted"/>
<reference evidence="5" key="1">
    <citation type="journal article" date="2013" name="Genome Announc.">
        <title>Draft Genome Sequence of the Dimorphic Prosthecate Bacterium Brevundimonas abyssalis TAR-001T.</title>
        <authorList>
            <person name="Tsubouchi T."/>
            <person name="Nishi S."/>
            <person name="Usui K."/>
            <person name="Shimane Y."/>
            <person name="Takaki Y."/>
            <person name="Maruyama T."/>
            <person name="Hatada Y."/>
        </authorList>
    </citation>
    <scope>NUCLEOTIDE SEQUENCE [LARGE SCALE GENOMIC DNA]</scope>
    <source>
        <strain evidence="5">TAR-001</strain>
    </source>
</reference>
<dbReference type="InterPro" id="IPR002591">
    <property type="entry name" value="Phosphodiest/P_Trfase"/>
</dbReference>
<dbReference type="EMBL" id="BATC01000060">
    <property type="protein sequence ID" value="GAD60246.1"/>
    <property type="molecule type" value="Genomic_DNA"/>
</dbReference>
<dbReference type="Gene3D" id="3.40.720.10">
    <property type="entry name" value="Alkaline Phosphatase, subunit A"/>
    <property type="match status" value="1"/>
</dbReference>
<feature type="binding site" evidence="2">
    <location>
        <position position="97"/>
    </location>
    <ligand>
        <name>substrate</name>
    </ligand>
</feature>
<feature type="binding site" evidence="2">
    <location>
        <begin position="158"/>
        <end position="160"/>
    </location>
    <ligand>
        <name>substrate</name>
    </ligand>
</feature>
<dbReference type="RefSeq" id="WP_021698340.1">
    <property type="nucleotide sequence ID" value="NZ_BATC01000060.1"/>
</dbReference>
<dbReference type="CDD" id="cd16016">
    <property type="entry name" value="AP-SPAP"/>
    <property type="match status" value="1"/>
</dbReference>
<dbReference type="Proteomes" id="UP000016569">
    <property type="component" value="Unassembled WGS sequence"/>
</dbReference>
<dbReference type="PIRSF" id="PIRSF031924">
    <property type="entry name" value="Pi-irrepressible_AP"/>
    <property type="match status" value="1"/>
</dbReference>
<dbReference type="Pfam" id="PF01663">
    <property type="entry name" value="Phosphodiest"/>
    <property type="match status" value="1"/>
</dbReference>
<evidence type="ECO:0000256" key="1">
    <source>
        <dbReference type="PIRSR" id="PIRSR031924-50"/>
    </source>
</evidence>
<evidence type="ECO:0000256" key="3">
    <source>
        <dbReference type="SAM" id="SignalP"/>
    </source>
</evidence>
<dbReference type="SUPFAM" id="SSF53649">
    <property type="entry name" value="Alkaline phosphatase-like"/>
    <property type="match status" value="1"/>
</dbReference>
<feature type="chain" id="PRO_5034375410" evidence="3">
    <location>
        <begin position="21"/>
        <end position="552"/>
    </location>
</feature>
<sequence>MNRLLTTAAMFALLATPVAAQPAEERPALVVAVVVDQLSANLFNQYRPHFRHGLRRLADEGLVHINGYQSHGNTVTCAGHATILTGTHPARNGVIANGWIDTTTGQDVYCLAAPENALAHGGESDNGPVGPGQMHATTLGDWLKARDPESLSVAVSGKDRGAIALAGQNDDGAYWFVESGLTTYVAPGQDAEARLAPVADFNAELVEAMTALTQSGELGWTYQHEQCRALAADWTIGDGTFHSDLPPTAFEVEVSPLYDEATLAAAGHLLNGLQLGRRGVTDVLGVSLSGSDIIGHVYGTQGPEMCEQMLRLDAALGEFLDRLDDIPGGVALVLTSDHGGSDMVERMTAHGNPDARRGDDGLGVRVNAALREQFDLDFDPLRSSAGGIIVTDADGVGLPEPLRGQVVEAAVRMLNADPLVALAVARDDLLADPIPSEPDPELLTLREKLRLSAVEGRSPDILRAYRPYLNGGARLGGTLSSHGSPWDYDRRVPIIFWRSGGEGQGQERFWPLRTVDIAPTLAAVVGIDPEGEMDGRCVELGWSPTPACPSGD</sequence>
<dbReference type="InterPro" id="IPR026263">
    <property type="entry name" value="Alkaline_phosphatase_prok"/>
</dbReference>
<gene>
    <name evidence="4" type="ORF">MBEBAB_2496</name>
</gene>
<dbReference type="Gene3D" id="3.30.1360.150">
    <property type="match status" value="1"/>
</dbReference>
<feature type="signal peptide" evidence="3">
    <location>
        <begin position="1"/>
        <end position="20"/>
    </location>
</feature>
<evidence type="ECO:0000256" key="2">
    <source>
        <dbReference type="PIRSR" id="PIRSR031924-51"/>
    </source>
</evidence>
<organism evidence="4 5">
    <name type="scientific">Brevundimonas abyssalis TAR-001</name>
    <dbReference type="NCBI Taxonomy" id="1391729"/>
    <lineage>
        <taxon>Bacteria</taxon>
        <taxon>Pseudomonadati</taxon>
        <taxon>Pseudomonadota</taxon>
        <taxon>Alphaproteobacteria</taxon>
        <taxon>Caulobacterales</taxon>
        <taxon>Caulobacteraceae</taxon>
        <taxon>Brevundimonas</taxon>
    </lineage>
</organism>
<evidence type="ECO:0000313" key="4">
    <source>
        <dbReference type="EMBL" id="GAD60246.1"/>
    </source>
</evidence>